<protein>
    <submittedName>
        <fullName evidence="1">Uncharacterized protein</fullName>
    </submittedName>
</protein>
<sequence>MGQLAAGVLAAEELLDDEFDDEVLEDSFAEELEDSFEEESELDELTVLELLERESVA</sequence>
<dbReference type="AlphaFoldDB" id="A0A9D2UPV1"/>
<name>A0A9D2UPV1_BREEP</name>
<evidence type="ECO:0000313" key="2">
    <source>
        <dbReference type="Proteomes" id="UP000743760"/>
    </source>
</evidence>
<proteinExistence type="predicted"/>
<evidence type="ECO:0000313" key="1">
    <source>
        <dbReference type="EMBL" id="HJE78954.1"/>
    </source>
</evidence>
<dbReference type="EMBL" id="DYXR01000418">
    <property type="protein sequence ID" value="HJE78954.1"/>
    <property type="molecule type" value="Genomic_DNA"/>
</dbReference>
<organism evidence="1 2">
    <name type="scientific">Brevibacterium epidermidis</name>
    <dbReference type="NCBI Taxonomy" id="1698"/>
    <lineage>
        <taxon>Bacteria</taxon>
        <taxon>Bacillati</taxon>
        <taxon>Actinomycetota</taxon>
        <taxon>Actinomycetes</taxon>
        <taxon>Micrococcales</taxon>
        <taxon>Brevibacteriaceae</taxon>
        <taxon>Brevibacterium</taxon>
    </lineage>
</organism>
<accession>A0A9D2UPV1</accession>
<gene>
    <name evidence="1" type="ORF">K8V74_13550</name>
</gene>
<reference evidence="1" key="1">
    <citation type="journal article" date="2021" name="PeerJ">
        <title>Extensive microbial diversity within the chicken gut microbiome revealed by metagenomics and culture.</title>
        <authorList>
            <person name="Gilroy R."/>
            <person name="Ravi A."/>
            <person name="Getino M."/>
            <person name="Pursley I."/>
            <person name="Horton D.L."/>
            <person name="Alikhan N.F."/>
            <person name="Baker D."/>
            <person name="Gharbi K."/>
            <person name="Hall N."/>
            <person name="Watson M."/>
            <person name="Adriaenssens E.M."/>
            <person name="Foster-Nyarko E."/>
            <person name="Jarju S."/>
            <person name="Secka A."/>
            <person name="Antonio M."/>
            <person name="Oren A."/>
            <person name="Chaudhuri R.R."/>
            <person name="La Ragione R."/>
            <person name="Hildebrand F."/>
            <person name="Pallen M.J."/>
        </authorList>
    </citation>
    <scope>NUCLEOTIDE SEQUENCE</scope>
    <source>
        <strain evidence="1">CHK139-4039</strain>
    </source>
</reference>
<comment type="caution">
    <text evidence="1">The sequence shown here is derived from an EMBL/GenBank/DDBJ whole genome shotgun (WGS) entry which is preliminary data.</text>
</comment>
<dbReference type="Proteomes" id="UP000743760">
    <property type="component" value="Unassembled WGS sequence"/>
</dbReference>
<reference evidence="1" key="2">
    <citation type="submission" date="2021-09" db="EMBL/GenBank/DDBJ databases">
        <authorList>
            <person name="Gilroy R."/>
        </authorList>
    </citation>
    <scope>NUCLEOTIDE SEQUENCE</scope>
    <source>
        <strain evidence="1">CHK139-4039</strain>
    </source>
</reference>